<evidence type="ECO:0000313" key="2">
    <source>
        <dbReference type="Proteomes" id="UP000237000"/>
    </source>
</evidence>
<dbReference type="EMBL" id="JXTC01000004">
    <property type="protein sequence ID" value="POO02489.1"/>
    <property type="molecule type" value="Genomic_DNA"/>
</dbReference>
<name>A0A2P5FXI1_TREOI</name>
<protein>
    <submittedName>
        <fullName evidence="1">Uncharacterized protein</fullName>
    </submittedName>
</protein>
<dbReference type="AlphaFoldDB" id="A0A2P5FXI1"/>
<organism evidence="1 2">
    <name type="scientific">Trema orientale</name>
    <name type="common">Charcoal tree</name>
    <name type="synonym">Celtis orientalis</name>
    <dbReference type="NCBI Taxonomy" id="63057"/>
    <lineage>
        <taxon>Eukaryota</taxon>
        <taxon>Viridiplantae</taxon>
        <taxon>Streptophyta</taxon>
        <taxon>Embryophyta</taxon>
        <taxon>Tracheophyta</taxon>
        <taxon>Spermatophyta</taxon>
        <taxon>Magnoliopsida</taxon>
        <taxon>eudicotyledons</taxon>
        <taxon>Gunneridae</taxon>
        <taxon>Pentapetalae</taxon>
        <taxon>rosids</taxon>
        <taxon>fabids</taxon>
        <taxon>Rosales</taxon>
        <taxon>Cannabaceae</taxon>
        <taxon>Trema</taxon>
    </lineage>
</organism>
<dbReference type="OrthoDB" id="10251744at2759"/>
<keyword evidence="2" id="KW-1185">Reference proteome</keyword>
<reference evidence="2" key="1">
    <citation type="submission" date="2016-06" db="EMBL/GenBank/DDBJ databases">
        <title>Parallel loss of symbiosis genes in relatives of nitrogen-fixing non-legume Parasponia.</title>
        <authorList>
            <person name="Van Velzen R."/>
            <person name="Holmer R."/>
            <person name="Bu F."/>
            <person name="Rutten L."/>
            <person name="Van Zeijl A."/>
            <person name="Liu W."/>
            <person name="Santuari L."/>
            <person name="Cao Q."/>
            <person name="Sharma T."/>
            <person name="Shen D."/>
            <person name="Roswanjaya Y."/>
            <person name="Wardhani T."/>
            <person name="Kalhor M.S."/>
            <person name="Jansen J."/>
            <person name="Van den Hoogen J."/>
            <person name="Gungor B."/>
            <person name="Hartog M."/>
            <person name="Hontelez J."/>
            <person name="Verver J."/>
            <person name="Yang W.-C."/>
            <person name="Schijlen E."/>
            <person name="Repin R."/>
            <person name="Schilthuizen M."/>
            <person name="Schranz E."/>
            <person name="Heidstra R."/>
            <person name="Miyata K."/>
            <person name="Fedorova E."/>
            <person name="Kohlen W."/>
            <person name="Bisseling T."/>
            <person name="Smit S."/>
            <person name="Geurts R."/>
        </authorList>
    </citation>
    <scope>NUCLEOTIDE SEQUENCE [LARGE SCALE GENOMIC DNA]</scope>
    <source>
        <strain evidence="2">cv. RG33-2</strain>
    </source>
</reference>
<comment type="caution">
    <text evidence="1">The sequence shown here is derived from an EMBL/GenBank/DDBJ whole genome shotgun (WGS) entry which is preliminary data.</text>
</comment>
<proteinExistence type="predicted"/>
<evidence type="ECO:0000313" key="1">
    <source>
        <dbReference type="EMBL" id="POO02489.1"/>
    </source>
</evidence>
<dbReference type="SUPFAM" id="SSF160059">
    <property type="entry name" value="PriA/YqbF domain"/>
    <property type="match status" value="1"/>
</dbReference>
<dbReference type="STRING" id="63057.A0A2P5FXI1"/>
<sequence length="52" mass="5711">MADYYAIDDIIAEEDIVSIVFQKAVNGVGIDPSAETDCVSRALEWLYPFGAE</sequence>
<gene>
    <name evidence="1" type="ORF">TorRG33x02_014730</name>
</gene>
<dbReference type="InterPro" id="IPR038437">
    <property type="entry name" value="GINS_Psf3_sf"/>
</dbReference>
<accession>A0A2P5FXI1</accession>
<dbReference type="Proteomes" id="UP000237000">
    <property type="component" value="Unassembled WGS sequence"/>
</dbReference>
<dbReference type="Gene3D" id="1.20.58.2050">
    <property type="match status" value="1"/>
</dbReference>
<dbReference type="InParanoid" id="A0A2P5FXI1"/>